<sequence length="488" mass="54941">MPSLQNLPDELLLNVINKLSVYDAMALSKQSRGIHALCDVKNLQKYHQSKFGREKYPQTHEAVLQAGLDTLLAILRTPCLGDYLRRVDLYGTGMIEFCASPEEIDRLKQAILGAGFQDAQERESILSMLSRNPAKFQSDSSTEALQFKDAFITLLVAAAPNLEFISMHPLLEYIRSSSAGNYERVNLLQRLCCRASASADFHPDDKLNESNEYVEDPYYHRLNMVRKLPAVESLVTWSNEAGIPPPPRSVNYSKISFTHSVMEIWDLCRIIKSAKALKSFISTIGGRLYPEGGNPVLCATPIFVPLDASPDSRRFESGSREPDTSARLGYQSRQEDRMTEEDRKDYEEQWADELLELAAPEIAPLRVSLKDFPQLKNITRGAGDGKKQLDSKSFNLVDHIPSTLKSLRIYGHGQPADTPYLDYESDLDVNAQIEQLARLKIFEGVDPCIPNGRTVDEGADEDDLELFWKDPDDNRFDDNVNLESMLSV</sequence>
<dbReference type="PROSITE" id="PS50181">
    <property type="entry name" value="FBOX"/>
    <property type="match status" value="1"/>
</dbReference>
<evidence type="ECO:0000256" key="1">
    <source>
        <dbReference type="SAM" id="MobiDB-lite"/>
    </source>
</evidence>
<reference evidence="3" key="2">
    <citation type="submission" date="2023-01" db="EMBL/GenBank/DDBJ databases">
        <authorList>
            <person name="Petersen C."/>
        </authorList>
    </citation>
    <scope>NUCLEOTIDE SEQUENCE</scope>
    <source>
        <strain evidence="3">IBT 15450</strain>
    </source>
</reference>
<keyword evidence="4" id="KW-1185">Reference proteome</keyword>
<accession>A0AAD6N6L5</accession>
<dbReference type="Proteomes" id="UP001219568">
    <property type="component" value="Unassembled WGS sequence"/>
</dbReference>
<evidence type="ECO:0000313" key="3">
    <source>
        <dbReference type="EMBL" id="KAJ6035183.1"/>
    </source>
</evidence>
<gene>
    <name evidence="3" type="ORF">N7460_009358</name>
</gene>
<feature type="region of interest" description="Disordered" evidence="1">
    <location>
        <begin position="311"/>
        <end position="344"/>
    </location>
</feature>
<dbReference type="InterPro" id="IPR001810">
    <property type="entry name" value="F-box_dom"/>
</dbReference>
<evidence type="ECO:0000259" key="2">
    <source>
        <dbReference type="PROSITE" id="PS50181"/>
    </source>
</evidence>
<dbReference type="Pfam" id="PF00646">
    <property type="entry name" value="F-box"/>
    <property type="match status" value="1"/>
</dbReference>
<dbReference type="AlphaFoldDB" id="A0AAD6N6L5"/>
<feature type="domain" description="F-box" evidence="2">
    <location>
        <begin position="1"/>
        <end position="49"/>
    </location>
</feature>
<dbReference type="EMBL" id="JAQJZL010000010">
    <property type="protein sequence ID" value="KAJ6035183.1"/>
    <property type="molecule type" value="Genomic_DNA"/>
</dbReference>
<evidence type="ECO:0000313" key="4">
    <source>
        <dbReference type="Proteomes" id="UP001219568"/>
    </source>
</evidence>
<feature type="compositionally biased region" description="Basic and acidic residues" evidence="1">
    <location>
        <begin position="333"/>
        <end position="344"/>
    </location>
</feature>
<reference evidence="3" key="1">
    <citation type="journal article" date="2023" name="IMA Fungus">
        <title>Comparative genomic study of the Penicillium genus elucidates a diverse pangenome and 15 lateral gene transfer events.</title>
        <authorList>
            <person name="Petersen C."/>
            <person name="Sorensen T."/>
            <person name="Nielsen M.R."/>
            <person name="Sondergaard T.E."/>
            <person name="Sorensen J.L."/>
            <person name="Fitzpatrick D.A."/>
            <person name="Frisvad J.C."/>
            <person name="Nielsen K.L."/>
        </authorList>
    </citation>
    <scope>NUCLEOTIDE SEQUENCE</scope>
    <source>
        <strain evidence="3">IBT 15450</strain>
    </source>
</reference>
<comment type="caution">
    <text evidence="3">The sequence shown here is derived from an EMBL/GenBank/DDBJ whole genome shotgun (WGS) entry which is preliminary data.</text>
</comment>
<organism evidence="3 4">
    <name type="scientific">Penicillium canescens</name>
    <dbReference type="NCBI Taxonomy" id="5083"/>
    <lineage>
        <taxon>Eukaryota</taxon>
        <taxon>Fungi</taxon>
        <taxon>Dikarya</taxon>
        <taxon>Ascomycota</taxon>
        <taxon>Pezizomycotina</taxon>
        <taxon>Eurotiomycetes</taxon>
        <taxon>Eurotiomycetidae</taxon>
        <taxon>Eurotiales</taxon>
        <taxon>Aspergillaceae</taxon>
        <taxon>Penicillium</taxon>
    </lineage>
</organism>
<feature type="compositionally biased region" description="Basic and acidic residues" evidence="1">
    <location>
        <begin position="311"/>
        <end position="324"/>
    </location>
</feature>
<protein>
    <recommendedName>
        <fullName evidence="2">F-box domain-containing protein</fullName>
    </recommendedName>
</protein>
<name>A0AAD6N6L5_PENCN</name>
<proteinExistence type="predicted"/>